<name>A0A561XKM6_ACIDE</name>
<dbReference type="GO" id="GO:0005737">
    <property type="term" value="C:cytoplasm"/>
    <property type="evidence" value="ECO:0007669"/>
    <property type="project" value="TreeGrafter"/>
</dbReference>
<dbReference type="InterPro" id="IPR045073">
    <property type="entry name" value="Omega/Tau-like"/>
</dbReference>
<dbReference type="SFLD" id="SFLDG01152">
    <property type="entry name" value="Main.3:_Omega-_and_Tau-like"/>
    <property type="match status" value="1"/>
</dbReference>
<dbReference type="InterPro" id="IPR004045">
    <property type="entry name" value="Glutathione_S-Trfase_N"/>
</dbReference>
<evidence type="ECO:0000259" key="4">
    <source>
        <dbReference type="PROSITE" id="PS50404"/>
    </source>
</evidence>
<dbReference type="CDD" id="cd00570">
    <property type="entry name" value="GST_N_family"/>
    <property type="match status" value="1"/>
</dbReference>
<dbReference type="GO" id="GO:0004364">
    <property type="term" value="F:glutathione transferase activity"/>
    <property type="evidence" value="ECO:0007669"/>
    <property type="project" value="UniProtKB-EC"/>
</dbReference>
<dbReference type="InterPro" id="IPR050983">
    <property type="entry name" value="GST_Omega/HSP26"/>
</dbReference>
<feature type="domain" description="GST C-terminal" evidence="5">
    <location>
        <begin position="90"/>
        <end position="219"/>
    </location>
</feature>
<dbReference type="Proteomes" id="UP000321485">
    <property type="component" value="Unassembled WGS sequence"/>
</dbReference>
<dbReference type="InterPro" id="IPR010987">
    <property type="entry name" value="Glutathione-S-Trfase_C-like"/>
</dbReference>
<comment type="catalytic activity">
    <reaction evidence="3">
        <text>RX + glutathione = an S-substituted glutathione + a halide anion + H(+)</text>
        <dbReference type="Rhea" id="RHEA:16437"/>
        <dbReference type="ChEBI" id="CHEBI:15378"/>
        <dbReference type="ChEBI" id="CHEBI:16042"/>
        <dbReference type="ChEBI" id="CHEBI:17792"/>
        <dbReference type="ChEBI" id="CHEBI:57925"/>
        <dbReference type="ChEBI" id="CHEBI:90779"/>
        <dbReference type="EC" id="2.5.1.18"/>
    </reaction>
</comment>
<evidence type="ECO:0000259" key="5">
    <source>
        <dbReference type="PROSITE" id="PS50405"/>
    </source>
</evidence>
<proteinExistence type="predicted"/>
<organism evidence="6 7">
    <name type="scientific">Acidovorax delafieldii</name>
    <name type="common">Pseudomonas delafieldii</name>
    <dbReference type="NCBI Taxonomy" id="47920"/>
    <lineage>
        <taxon>Bacteria</taxon>
        <taxon>Pseudomonadati</taxon>
        <taxon>Pseudomonadota</taxon>
        <taxon>Betaproteobacteria</taxon>
        <taxon>Burkholderiales</taxon>
        <taxon>Comamonadaceae</taxon>
        <taxon>Acidovorax</taxon>
    </lineage>
</organism>
<dbReference type="Pfam" id="PF13409">
    <property type="entry name" value="GST_N_2"/>
    <property type="match status" value="1"/>
</dbReference>
<dbReference type="PANTHER" id="PTHR43968">
    <property type="match status" value="1"/>
</dbReference>
<comment type="caution">
    <text evidence="6">The sequence shown here is derived from an EMBL/GenBank/DDBJ whole genome shotgun (WGS) entry which is preliminary data.</text>
</comment>
<dbReference type="PANTHER" id="PTHR43968:SF6">
    <property type="entry name" value="GLUTATHIONE S-TRANSFERASE OMEGA"/>
    <property type="match status" value="1"/>
</dbReference>
<dbReference type="InterPro" id="IPR036249">
    <property type="entry name" value="Thioredoxin-like_sf"/>
</dbReference>
<dbReference type="PROSITE" id="PS50405">
    <property type="entry name" value="GST_CTER"/>
    <property type="match status" value="1"/>
</dbReference>
<dbReference type="SUPFAM" id="SSF47616">
    <property type="entry name" value="GST C-terminal domain-like"/>
    <property type="match status" value="1"/>
</dbReference>
<sequence length="236" mass="25822">MAQTTAPAALTLVSHALCPYVQRVAIVLHEKGLAFERRTIDLARKPDWFLALSPLGKTPVLQVRGQSLFESAVICEYLDEVAMPVLHPPDPLQRARHRAWMEFGSAVLNTIGAFYAAADEATLQARAQDLRSRFVQIEEALGQRSVPGPYFAGPDFGMVDVVFGPVFRYFDVIDTLPGVDGLGLWHGLPLVQQWRAALAARPSVQQAVGADYAEGLRAFLRARGSALSRRMQAVAA</sequence>
<dbReference type="SFLD" id="SFLDS00019">
    <property type="entry name" value="Glutathione_Transferase_(cytos"/>
    <property type="match status" value="1"/>
</dbReference>
<feature type="domain" description="GST N-terminal" evidence="4">
    <location>
        <begin position="8"/>
        <end position="86"/>
    </location>
</feature>
<dbReference type="AlphaFoldDB" id="A0A561XKM6"/>
<accession>A0A561XKM6</accession>
<dbReference type="SFLD" id="SFLDG00358">
    <property type="entry name" value="Main_(cytGST)"/>
    <property type="match status" value="1"/>
</dbReference>
<dbReference type="RefSeq" id="WP_146871452.1">
    <property type="nucleotide sequence ID" value="NZ_CAXUPI020000008.1"/>
</dbReference>
<dbReference type="Gene3D" id="3.40.30.10">
    <property type="entry name" value="Glutaredoxin"/>
    <property type="match status" value="1"/>
</dbReference>
<dbReference type="SUPFAM" id="SSF52833">
    <property type="entry name" value="Thioredoxin-like"/>
    <property type="match status" value="1"/>
</dbReference>
<dbReference type="GeneID" id="51112071"/>
<dbReference type="Pfam" id="PF13410">
    <property type="entry name" value="GST_C_2"/>
    <property type="match status" value="1"/>
</dbReference>
<dbReference type="InterPro" id="IPR040079">
    <property type="entry name" value="Glutathione_S-Trfase"/>
</dbReference>
<keyword evidence="2 6" id="KW-0808">Transferase</keyword>
<reference evidence="6 7" key="1">
    <citation type="journal article" date="2015" name="Stand. Genomic Sci.">
        <title>Genomic Encyclopedia of Bacterial and Archaeal Type Strains, Phase III: the genomes of soil and plant-associated and newly described type strains.</title>
        <authorList>
            <person name="Whitman W.B."/>
            <person name="Woyke T."/>
            <person name="Klenk H.P."/>
            <person name="Zhou Y."/>
            <person name="Lilburn T.G."/>
            <person name="Beck B.J."/>
            <person name="De Vos P."/>
            <person name="Vandamme P."/>
            <person name="Eisen J.A."/>
            <person name="Garrity G."/>
            <person name="Hugenholtz P."/>
            <person name="Kyrpides N.C."/>
        </authorList>
    </citation>
    <scope>NUCLEOTIDE SEQUENCE [LARGE SCALE GENOMIC DNA]</scope>
    <source>
        <strain evidence="6 7">DSM 64</strain>
    </source>
</reference>
<dbReference type="Gene3D" id="1.20.1050.10">
    <property type="match status" value="1"/>
</dbReference>
<evidence type="ECO:0000313" key="6">
    <source>
        <dbReference type="EMBL" id="TWG36627.1"/>
    </source>
</evidence>
<dbReference type="EMBL" id="VJWE01000014">
    <property type="protein sequence ID" value="TWG36627.1"/>
    <property type="molecule type" value="Genomic_DNA"/>
</dbReference>
<dbReference type="InterPro" id="IPR036282">
    <property type="entry name" value="Glutathione-S-Trfase_C_sf"/>
</dbReference>
<evidence type="ECO:0000256" key="2">
    <source>
        <dbReference type="ARBA" id="ARBA00022679"/>
    </source>
</evidence>
<protein>
    <recommendedName>
        <fullName evidence="1">glutathione transferase</fullName>
        <ecNumber evidence="1">2.5.1.18</ecNumber>
    </recommendedName>
</protein>
<evidence type="ECO:0000256" key="1">
    <source>
        <dbReference type="ARBA" id="ARBA00012452"/>
    </source>
</evidence>
<dbReference type="EC" id="2.5.1.18" evidence="1"/>
<evidence type="ECO:0000256" key="3">
    <source>
        <dbReference type="ARBA" id="ARBA00047960"/>
    </source>
</evidence>
<dbReference type="PROSITE" id="PS50404">
    <property type="entry name" value="GST_NTER"/>
    <property type="match status" value="1"/>
</dbReference>
<evidence type="ECO:0000313" key="7">
    <source>
        <dbReference type="Proteomes" id="UP000321485"/>
    </source>
</evidence>
<gene>
    <name evidence="6" type="ORF">ATF69_3017</name>
</gene>